<dbReference type="AlphaFoldDB" id="A0A1T4KGY7"/>
<evidence type="ECO:0000256" key="1">
    <source>
        <dbReference type="SAM" id="Phobius"/>
    </source>
</evidence>
<name>A0A1T4KGY7_9PORP</name>
<proteinExistence type="predicted"/>
<keyword evidence="1" id="KW-1133">Transmembrane helix</keyword>
<evidence type="ECO:0000313" key="2">
    <source>
        <dbReference type="EMBL" id="SJZ41613.1"/>
    </source>
</evidence>
<dbReference type="Proteomes" id="UP000190121">
    <property type="component" value="Unassembled WGS sequence"/>
</dbReference>
<sequence length="98" mass="11638">MRQTFTRAYLRLHLWLRRRCDRMSPRRRKIFVYTLSLLYLIISCVMIANLFLPKAEKSSANIIVEEVVDSPIPRDSVRLDMIMYQLACNNGKETERTT</sequence>
<gene>
    <name evidence="2" type="ORF">SAMN02745171_00037</name>
</gene>
<protein>
    <submittedName>
        <fullName evidence="2">Uncharacterized protein</fullName>
    </submittedName>
</protein>
<evidence type="ECO:0000313" key="3">
    <source>
        <dbReference type="Proteomes" id="UP000190121"/>
    </source>
</evidence>
<dbReference type="EMBL" id="FUXE01000001">
    <property type="protein sequence ID" value="SJZ41613.1"/>
    <property type="molecule type" value="Genomic_DNA"/>
</dbReference>
<organism evidence="2 3">
    <name type="scientific">Porphyromonas circumdentaria</name>
    <dbReference type="NCBI Taxonomy" id="29524"/>
    <lineage>
        <taxon>Bacteria</taxon>
        <taxon>Pseudomonadati</taxon>
        <taxon>Bacteroidota</taxon>
        <taxon>Bacteroidia</taxon>
        <taxon>Bacteroidales</taxon>
        <taxon>Porphyromonadaceae</taxon>
        <taxon>Porphyromonas</taxon>
    </lineage>
</organism>
<keyword evidence="1" id="KW-0472">Membrane</keyword>
<keyword evidence="1" id="KW-0812">Transmembrane</keyword>
<dbReference type="STRING" id="29524.SAMN02745171_00037"/>
<keyword evidence="3" id="KW-1185">Reference proteome</keyword>
<accession>A0A1T4KGY7</accession>
<feature type="transmembrane region" description="Helical" evidence="1">
    <location>
        <begin position="30"/>
        <end position="52"/>
    </location>
</feature>
<dbReference type="RefSeq" id="WP_078736132.1">
    <property type="nucleotide sequence ID" value="NZ_FUXE01000001.1"/>
</dbReference>
<reference evidence="3" key="1">
    <citation type="submission" date="2017-02" db="EMBL/GenBank/DDBJ databases">
        <authorList>
            <person name="Varghese N."/>
            <person name="Submissions S."/>
        </authorList>
    </citation>
    <scope>NUCLEOTIDE SEQUENCE [LARGE SCALE GENOMIC DNA]</scope>
    <source>
        <strain evidence="3">ATCC 51356</strain>
    </source>
</reference>